<dbReference type="EMBL" id="JBHTAJ010000018">
    <property type="protein sequence ID" value="MFC7180318.1"/>
    <property type="molecule type" value="Genomic_DNA"/>
</dbReference>
<dbReference type="InterPro" id="IPR002035">
    <property type="entry name" value="VWF_A"/>
</dbReference>
<gene>
    <name evidence="4" type="ORF">ACFQMG_12210</name>
</gene>
<dbReference type="SMART" id="SM00327">
    <property type="entry name" value="VWA"/>
    <property type="match status" value="1"/>
</dbReference>
<sequence length="492" mass="51868">MTANSLAKGANSPVAADSVLAVFGWTARPGGPRVRVWALLVGPDGRVGADAVVGGPRPSHASEPVRGHPDGRIEVHLAALGAAVDRVLLCATAEDGTFGGLADLRLSLTDGRSGAAVAEFAIAATRETAIVGGELYRRAGQWRFRAVGQGYATGWAGLTAAFGATEPLPPPLPTPQAPPTPTPAAPPAPPAPPPPTPTVQLRMPPPATPPVPPPATPTPTVQLRMPPTAGAYGTPPTAAPEEDVLPVDMRKRMSLRKQQVAVSLAKHGAAGVSARVVLVLDASGSMAPLYWQGTVTGVVERMAAVAAQLGQGRPMPAWTFATHPARLPDLTLAGLPEWLARHVRVGEISLFGRPRKPRRGLLPGQVDMRMVGVQNEEQRVIAEVRAHVRAQPADGPTLVLFFSDGGVYRNAEIEGQLREAVEEPVFWQFVGLGQADYGVLERFDTLPGRRVDNVGFFAVDDIAVLSDAELYDRLLSEFPLWLAAAQRAGILR</sequence>
<dbReference type="Pfam" id="PF02342">
    <property type="entry name" value="TerD"/>
    <property type="match status" value="1"/>
</dbReference>
<feature type="compositionally biased region" description="Pro residues" evidence="2">
    <location>
        <begin position="167"/>
        <end position="217"/>
    </location>
</feature>
<evidence type="ECO:0000313" key="5">
    <source>
        <dbReference type="Proteomes" id="UP001596435"/>
    </source>
</evidence>
<feature type="domain" description="VWFA" evidence="3">
    <location>
        <begin position="275"/>
        <end position="474"/>
    </location>
</feature>
<evidence type="ECO:0000259" key="3">
    <source>
        <dbReference type="PROSITE" id="PS50234"/>
    </source>
</evidence>
<name>A0ABW2FSX2_9ACTN</name>
<evidence type="ECO:0000313" key="4">
    <source>
        <dbReference type="EMBL" id="MFC7180318.1"/>
    </source>
</evidence>
<feature type="region of interest" description="Disordered" evidence="2">
    <location>
        <begin position="165"/>
        <end position="219"/>
    </location>
</feature>
<evidence type="ECO:0000256" key="2">
    <source>
        <dbReference type="SAM" id="MobiDB-lite"/>
    </source>
</evidence>
<dbReference type="PANTHER" id="PTHR32097">
    <property type="entry name" value="CAMP-BINDING PROTEIN 1-RELATED"/>
    <property type="match status" value="1"/>
</dbReference>
<keyword evidence="5" id="KW-1185">Reference proteome</keyword>
<evidence type="ECO:0000256" key="1">
    <source>
        <dbReference type="ARBA" id="ARBA00008775"/>
    </source>
</evidence>
<reference evidence="5" key="1">
    <citation type="journal article" date="2019" name="Int. J. Syst. Evol. Microbiol.">
        <title>The Global Catalogue of Microorganisms (GCM) 10K type strain sequencing project: providing services to taxonomists for standard genome sequencing and annotation.</title>
        <authorList>
            <consortium name="The Broad Institute Genomics Platform"/>
            <consortium name="The Broad Institute Genome Sequencing Center for Infectious Disease"/>
            <person name="Wu L."/>
            <person name="Ma J."/>
        </authorList>
    </citation>
    <scope>NUCLEOTIDE SEQUENCE [LARGE SCALE GENOMIC DNA]</scope>
    <source>
        <strain evidence="5">CGMCC 1.12859</strain>
    </source>
</reference>
<dbReference type="InterPro" id="IPR051324">
    <property type="entry name" value="Stress/Tellurium_Resist"/>
</dbReference>
<comment type="caution">
    <text evidence="4">The sequence shown here is derived from an EMBL/GenBank/DDBJ whole genome shotgun (WGS) entry which is preliminary data.</text>
</comment>
<comment type="similarity">
    <text evidence="1">Belongs to the CAPAB/TerDEXZ family.</text>
</comment>
<dbReference type="RefSeq" id="WP_345705025.1">
    <property type="nucleotide sequence ID" value="NZ_BAABKV010000001.1"/>
</dbReference>
<dbReference type="PROSITE" id="PS50234">
    <property type="entry name" value="VWFA"/>
    <property type="match status" value="1"/>
</dbReference>
<dbReference type="InterPro" id="IPR003325">
    <property type="entry name" value="TerD"/>
</dbReference>
<dbReference type="Gene3D" id="2.60.60.30">
    <property type="entry name" value="sav2460 like domains"/>
    <property type="match status" value="1"/>
</dbReference>
<accession>A0ABW2FSX2</accession>
<dbReference type="Proteomes" id="UP001596435">
    <property type="component" value="Unassembled WGS sequence"/>
</dbReference>
<dbReference type="PANTHER" id="PTHR32097:SF4">
    <property type="entry name" value="GENERAL STRESS PROTEIN 16U"/>
    <property type="match status" value="1"/>
</dbReference>
<protein>
    <submittedName>
        <fullName evidence="4">VWA domain-containing protein</fullName>
    </submittedName>
</protein>
<organism evidence="4 5">
    <name type="scientific">Kitasatospora paranensis</name>
    <dbReference type="NCBI Taxonomy" id="258053"/>
    <lineage>
        <taxon>Bacteria</taxon>
        <taxon>Bacillati</taxon>
        <taxon>Actinomycetota</taxon>
        <taxon>Actinomycetes</taxon>
        <taxon>Kitasatosporales</taxon>
        <taxon>Streptomycetaceae</taxon>
        <taxon>Kitasatospora</taxon>
    </lineage>
</organism>
<dbReference type="CDD" id="cd06974">
    <property type="entry name" value="TerD_like"/>
    <property type="match status" value="1"/>
</dbReference>
<proteinExistence type="inferred from homology"/>
<dbReference type="InterPro" id="IPR019303">
    <property type="entry name" value="vWA_TerF_C"/>
</dbReference>
<dbReference type="Pfam" id="PF10138">
    <property type="entry name" value="vWA-TerF-like"/>
    <property type="match status" value="1"/>
</dbReference>